<evidence type="ECO:0000313" key="1">
    <source>
        <dbReference type="EMBL" id="SVC07238.1"/>
    </source>
</evidence>
<sequence length="24" mass="2555">MIPSEKVTEPLAIIPGWVTGDTVT</sequence>
<organism evidence="1">
    <name type="scientific">marine metagenome</name>
    <dbReference type="NCBI Taxonomy" id="408172"/>
    <lineage>
        <taxon>unclassified sequences</taxon>
        <taxon>metagenomes</taxon>
        <taxon>ecological metagenomes</taxon>
    </lineage>
</organism>
<accession>A0A382J617</accession>
<dbReference type="AlphaFoldDB" id="A0A382J617"/>
<proteinExistence type="predicted"/>
<gene>
    <name evidence="1" type="ORF">METZ01_LOCUS260092</name>
</gene>
<dbReference type="EMBL" id="UINC01071948">
    <property type="protein sequence ID" value="SVC07238.1"/>
    <property type="molecule type" value="Genomic_DNA"/>
</dbReference>
<protein>
    <submittedName>
        <fullName evidence="1">Uncharacterized protein</fullName>
    </submittedName>
</protein>
<name>A0A382J617_9ZZZZ</name>
<reference evidence="1" key="1">
    <citation type="submission" date="2018-05" db="EMBL/GenBank/DDBJ databases">
        <authorList>
            <person name="Lanie J.A."/>
            <person name="Ng W.-L."/>
            <person name="Kazmierczak K.M."/>
            <person name="Andrzejewski T.M."/>
            <person name="Davidsen T.M."/>
            <person name="Wayne K.J."/>
            <person name="Tettelin H."/>
            <person name="Glass J.I."/>
            <person name="Rusch D."/>
            <person name="Podicherti R."/>
            <person name="Tsui H.-C.T."/>
            <person name="Winkler M.E."/>
        </authorList>
    </citation>
    <scope>NUCLEOTIDE SEQUENCE</scope>
</reference>
<feature type="non-terminal residue" evidence="1">
    <location>
        <position position="24"/>
    </location>
</feature>